<evidence type="ECO:0000256" key="12">
    <source>
        <dbReference type="ARBA" id="ARBA00041785"/>
    </source>
</evidence>
<evidence type="ECO:0000259" key="14">
    <source>
        <dbReference type="PROSITE" id="PS50015"/>
    </source>
</evidence>
<keyword evidence="7" id="KW-0677">Repeat</keyword>
<evidence type="ECO:0000256" key="5">
    <source>
        <dbReference type="ARBA" id="ARBA00022713"/>
    </source>
</evidence>
<evidence type="ECO:0000256" key="9">
    <source>
        <dbReference type="ARBA" id="ARBA00023180"/>
    </source>
</evidence>
<dbReference type="InterPro" id="IPR008138">
    <property type="entry name" value="SapB_2"/>
</dbReference>
<evidence type="ECO:0000256" key="7">
    <source>
        <dbReference type="ARBA" id="ARBA00022737"/>
    </source>
</evidence>
<dbReference type="InterPro" id="IPR011001">
    <property type="entry name" value="Saposin-like"/>
</dbReference>
<evidence type="ECO:0000313" key="15">
    <source>
        <dbReference type="Ensembl" id="ENSCCRP00015096941.1"/>
    </source>
</evidence>
<dbReference type="PRINTS" id="PR01797">
    <property type="entry name" value="SAPOSIN"/>
</dbReference>
<protein>
    <recommendedName>
        <fullName evidence="11">Pulmonary surfactant-associated protein B</fullName>
    </recommendedName>
    <alternativeName>
        <fullName evidence="12">Pulmonary surfactant-associated proteolipid SPL(Phe)</fullName>
    </alternativeName>
</protein>
<dbReference type="PANTHER" id="PTHR11480">
    <property type="entry name" value="SAPOSIN-RELATED"/>
    <property type="match status" value="1"/>
</dbReference>
<keyword evidence="4" id="KW-0964">Secreted</keyword>
<dbReference type="GO" id="GO:0005576">
    <property type="term" value="C:extracellular region"/>
    <property type="evidence" value="ECO:0007669"/>
    <property type="project" value="UniProtKB-SubCell"/>
</dbReference>
<evidence type="ECO:0000256" key="13">
    <source>
        <dbReference type="SAM" id="SignalP"/>
    </source>
</evidence>
<comment type="subunit">
    <text evidence="2">Homodimer; disulfide-linked.</text>
</comment>
<sequence length="332" mass="37176">MQSVCITFVLFTSTLTLGWARSVDLQLTEPQTPSLSMMNMCTDCKKIVQLLTEILSNKDSQHLIVTALDKFCYEHPIIPLCMDGAKTYVHVIIRHFSAFANQNGDICTVLGLCGSQSKRNAPSELTVGLNEHGLLYAKPSRGTSQEVQFNPICNFCVFFIKTIESMLPKERTEQAIVNLLEKICDYLPSQYKDTCNKFIETYGKQLIDLLLSSLPPHAICSALGLCLFSETPLSLSDCESCKILAVLSQFHLGHNATEIQTSDLLQKMCHLHPNAIPRCEGFVKLHGHRLLKSDGKQPALTACEVITSHFYLVYIEVVEYFMCSRRTGEIQT</sequence>
<dbReference type="GO" id="GO:0006665">
    <property type="term" value="P:sphingolipid metabolic process"/>
    <property type="evidence" value="ECO:0007669"/>
    <property type="project" value="InterPro"/>
</dbReference>
<feature type="domain" description="Saposin B-type" evidence="14">
    <location>
        <begin position="149"/>
        <end position="230"/>
    </location>
</feature>
<dbReference type="GO" id="GO:0016020">
    <property type="term" value="C:membrane"/>
    <property type="evidence" value="ECO:0007669"/>
    <property type="project" value="GOC"/>
</dbReference>
<feature type="domain" description="Saposin B-type" evidence="14">
    <location>
        <begin position="37"/>
        <end position="117"/>
    </location>
</feature>
<comment type="subcellular location">
    <subcellularLocation>
        <location evidence="1">Secreted</location>
        <location evidence="1">Extracellular space</location>
        <location evidence="1">Surface film</location>
    </subcellularLocation>
</comment>
<evidence type="ECO:0000256" key="2">
    <source>
        <dbReference type="ARBA" id="ARBA00011748"/>
    </source>
</evidence>
<keyword evidence="9" id="KW-0325">Glycoprotein</keyword>
<dbReference type="Pfam" id="PF05184">
    <property type="entry name" value="SapB_1"/>
    <property type="match status" value="1"/>
</dbReference>
<keyword evidence="3" id="KW-0767">Surface film</keyword>
<keyword evidence="6 13" id="KW-0732">Signal</keyword>
<evidence type="ECO:0000313" key="16">
    <source>
        <dbReference type="Proteomes" id="UP000694700"/>
    </source>
</evidence>
<evidence type="ECO:0000256" key="10">
    <source>
        <dbReference type="ARBA" id="ARBA00037221"/>
    </source>
</evidence>
<dbReference type="Gene3D" id="1.10.225.10">
    <property type="entry name" value="Saposin-like"/>
    <property type="match status" value="2"/>
</dbReference>
<name>A0A8C1ZXP0_CYPCA</name>
<evidence type="ECO:0000256" key="8">
    <source>
        <dbReference type="ARBA" id="ARBA00023157"/>
    </source>
</evidence>
<dbReference type="PANTHER" id="PTHR11480:SF99">
    <property type="entry name" value="SURFACTANT PROTEIN BB"/>
    <property type="match status" value="1"/>
</dbReference>
<reference evidence="15" key="1">
    <citation type="submission" date="2025-08" db="UniProtKB">
        <authorList>
            <consortium name="Ensembl"/>
        </authorList>
    </citation>
    <scope>IDENTIFICATION</scope>
</reference>
<dbReference type="InterPro" id="IPR008373">
    <property type="entry name" value="Saposin"/>
</dbReference>
<feature type="signal peptide" evidence="13">
    <location>
        <begin position="1"/>
        <end position="20"/>
    </location>
</feature>
<dbReference type="InterPro" id="IPR051428">
    <property type="entry name" value="Sphingo_Act-Surfact_Prot"/>
</dbReference>
<dbReference type="GO" id="GO:0007585">
    <property type="term" value="P:respiratory gaseous exchange by respiratory system"/>
    <property type="evidence" value="ECO:0007669"/>
    <property type="project" value="UniProtKB-KW"/>
</dbReference>
<comment type="function">
    <text evidence="10">Pulmonary surfactant-associated proteins promote alveolar stability by lowering the surface tension at the air-liquid interface in the peripheral air spaces. SP-B increases the collapse pressure of palmitic acid to nearly 70 millinewtons per meter.</text>
</comment>
<dbReference type="GO" id="GO:0005764">
    <property type="term" value="C:lysosome"/>
    <property type="evidence" value="ECO:0007669"/>
    <property type="project" value="InterPro"/>
</dbReference>
<dbReference type="Pfam" id="PF03489">
    <property type="entry name" value="SapB_2"/>
    <property type="match status" value="1"/>
</dbReference>
<evidence type="ECO:0000256" key="11">
    <source>
        <dbReference type="ARBA" id="ARBA00041094"/>
    </source>
</evidence>
<dbReference type="Ensembl" id="ENSCCRT00015100090.1">
    <property type="protein sequence ID" value="ENSCCRP00015096941.1"/>
    <property type="gene ID" value="ENSCCRG00015039061.1"/>
</dbReference>
<evidence type="ECO:0000256" key="6">
    <source>
        <dbReference type="ARBA" id="ARBA00022729"/>
    </source>
</evidence>
<dbReference type="SUPFAM" id="SSF47862">
    <property type="entry name" value="Saposin"/>
    <property type="match status" value="3"/>
</dbReference>
<keyword evidence="8" id="KW-1015">Disulfide bond</keyword>
<dbReference type="AlphaFoldDB" id="A0A8C1ZXP0"/>
<feature type="chain" id="PRO_5034359890" description="Pulmonary surfactant-associated protein B" evidence="13">
    <location>
        <begin position="21"/>
        <end position="332"/>
    </location>
</feature>
<proteinExistence type="predicted"/>
<dbReference type="InterPro" id="IPR008139">
    <property type="entry name" value="SaposinB_dom"/>
</dbReference>
<dbReference type="Proteomes" id="UP000694700">
    <property type="component" value="Unplaced"/>
</dbReference>
<evidence type="ECO:0000256" key="4">
    <source>
        <dbReference type="ARBA" id="ARBA00022525"/>
    </source>
</evidence>
<accession>A0A8C1ZXP0</accession>
<organism evidence="15 16">
    <name type="scientific">Cyprinus carpio</name>
    <name type="common">Common carp</name>
    <dbReference type="NCBI Taxonomy" id="7962"/>
    <lineage>
        <taxon>Eukaryota</taxon>
        <taxon>Metazoa</taxon>
        <taxon>Chordata</taxon>
        <taxon>Craniata</taxon>
        <taxon>Vertebrata</taxon>
        <taxon>Euteleostomi</taxon>
        <taxon>Actinopterygii</taxon>
        <taxon>Neopterygii</taxon>
        <taxon>Teleostei</taxon>
        <taxon>Ostariophysi</taxon>
        <taxon>Cypriniformes</taxon>
        <taxon>Cyprinidae</taxon>
        <taxon>Cyprininae</taxon>
        <taxon>Cyprinus</taxon>
    </lineage>
</organism>
<dbReference type="PROSITE" id="PS50015">
    <property type="entry name" value="SAP_B"/>
    <property type="match status" value="2"/>
</dbReference>
<evidence type="ECO:0000256" key="1">
    <source>
        <dbReference type="ARBA" id="ARBA00004364"/>
    </source>
</evidence>
<dbReference type="InterPro" id="IPR007856">
    <property type="entry name" value="SapB_1"/>
</dbReference>
<evidence type="ECO:0000256" key="3">
    <source>
        <dbReference type="ARBA" id="ARBA00022439"/>
    </source>
</evidence>
<dbReference type="SMART" id="SM00741">
    <property type="entry name" value="SapB"/>
    <property type="match status" value="3"/>
</dbReference>
<keyword evidence="5" id="KW-0305">Gaseous exchange</keyword>
<dbReference type="FunFam" id="1.10.225.10:FF:000008">
    <property type="entry name" value="Pulmonary surfactant-associated protein B"/>
    <property type="match status" value="1"/>
</dbReference>